<dbReference type="GO" id="GO:0043137">
    <property type="term" value="P:DNA replication, removal of RNA primer"/>
    <property type="evidence" value="ECO:0007669"/>
    <property type="project" value="TreeGrafter"/>
</dbReference>
<dbReference type="InterPro" id="IPR036397">
    <property type="entry name" value="RNaseH_sf"/>
</dbReference>
<evidence type="ECO:0000256" key="5">
    <source>
        <dbReference type="ARBA" id="ARBA00022490"/>
    </source>
</evidence>
<dbReference type="InterPro" id="IPR001352">
    <property type="entry name" value="RNase_HII/HIII"/>
</dbReference>
<evidence type="ECO:0000256" key="1">
    <source>
        <dbReference type="ARBA" id="ARBA00004065"/>
    </source>
</evidence>
<keyword evidence="7" id="KW-1185">Reference proteome</keyword>
<dbReference type="RefSeq" id="WP_145362878.1">
    <property type="nucleotide sequence ID" value="NZ_CP036268.1"/>
</dbReference>
<dbReference type="KEGG" id="svp:Pan189_10560"/>
<dbReference type="GO" id="GO:0006298">
    <property type="term" value="P:mismatch repair"/>
    <property type="evidence" value="ECO:0007669"/>
    <property type="project" value="TreeGrafter"/>
</dbReference>
<dbReference type="GO" id="GO:0004523">
    <property type="term" value="F:RNA-DNA hybrid ribonuclease activity"/>
    <property type="evidence" value="ECO:0007669"/>
    <property type="project" value="InterPro"/>
</dbReference>
<dbReference type="GO" id="GO:0003723">
    <property type="term" value="F:RNA binding"/>
    <property type="evidence" value="ECO:0007669"/>
    <property type="project" value="InterPro"/>
</dbReference>
<protein>
    <recommendedName>
        <fullName evidence="4">Ribonuclease HIII</fullName>
    </recommendedName>
</protein>
<comment type="function">
    <text evidence="1">Endonuclease that specifically degrades the RNA of RNA-DNA hybrids.</text>
</comment>
<evidence type="ECO:0000313" key="6">
    <source>
        <dbReference type="EMBL" id="QDT36694.1"/>
    </source>
</evidence>
<evidence type="ECO:0000256" key="3">
    <source>
        <dbReference type="ARBA" id="ARBA00008378"/>
    </source>
</evidence>
<dbReference type="PANTHER" id="PTHR10954:SF23">
    <property type="entry name" value="RIBONUCLEASE"/>
    <property type="match status" value="1"/>
</dbReference>
<organism evidence="6 7">
    <name type="scientific">Stratiformator vulcanicus</name>
    <dbReference type="NCBI Taxonomy" id="2527980"/>
    <lineage>
        <taxon>Bacteria</taxon>
        <taxon>Pseudomonadati</taxon>
        <taxon>Planctomycetota</taxon>
        <taxon>Planctomycetia</taxon>
        <taxon>Planctomycetales</taxon>
        <taxon>Planctomycetaceae</taxon>
        <taxon>Stratiformator</taxon>
    </lineage>
</organism>
<dbReference type="Gene3D" id="3.30.420.10">
    <property type="entry name" value="Ribonuclease H-like superfamily/Ribonuclease H"/>
    <property type="match status" value="2"/>
</dbReference>
<dbReference type="InterPro" id="IPR012337">
    <property type="entry name" value="RNaseH-like_sf"/>
</dbReference>
<evidence type="ECO:0000256" key="4">
    <source>
        <dbReference type="ARBA" id="ARBA00021407"/>
    </source>
</evidence>
<dbReference type="OrthoDB" id="5498373at2"/>
<dbReference type="Proteomes" id="UP000317318">
    <property type="component" value="Chromosome"/>
</dbReference>
<comment type="similarity">
    <text evidence="3">Belongs to the RNase HII family. RnhC subfamily.</text>
</comment>
<proteinExistence type="inferred from homology"/>
<dbReference type="PANTHER" id="PTHR10954">
    <property type="entry name" value="RIBONUCLEASE H2 SUBUNIT A"/>
    <property type="match status" value="1"/>
</dbReference>
<evidence type="ECO:0000256" key="2">
    <source>
        <dbReference type="ARBA" id="ARBA00004496"/>
    </source>
</evidence>
<dbReference type="SUPFAM" id="SSF53098">
    <property type="entry name" value="Ribonuclease H-like"/>
    <property type="match status" value="1"/>
</dbReference>
<comment type="subcellular location">
    <subcellularLocation>
        <location evidence="2">Cytoplasm</location>
    </subcellularLocation>
</comment>
<accession>A0A517QYM1</accession>
<sequence>MLVLGVDEAGYGPLLGPLVVGATVWSVKGECDTAELWTRLDDIVSPKRAEQQRLHINDSKKVHSASRGLGPLERSALSLLTSCGSDATNDAELNNFLSGNLDSNAPWEVPSCSVTVPTSLNRDEATRLSRRLDKTGEACGVRLLSARAAILSPSEFNNLVAERNGKGRLLSDVTLRLINKILTTHAVDGDESALVLADKHGGRDRYGDMLADVFGELPVGLQESRQCSRYRLGQTEFRFSAKGERDLPTAAASIIAKYVREIAMLRFNSFWSDHVQDLRPTKGYYTDALRFLADIEPARSALDIPIESIRRSR</sequence>
<gene>
    <name evidence="6" type="ORF">Pan189_10560</name>
</gene>
<evidence type="ECO:0000313" key="7">
    <source>
        <dbReference type="Proteomes" id="UP000317318"/>
    </source>
</evidence>
<keyword evidence="5" id="KW-0963">Cytoplasm</keyword>
<reference evidence="6 7" key="1">
    <citation type="submission" date="2019-02" db="EMBL/GenBank/DDBJ databases">
        <title>Deep-cultivation of Planctomycetes and their phenomic and genomic characterization uncovers novel biology.</title>
        <authorList>
            <person name="Wiegand S."/>
            <person name="Jogler M."/>
            <person name="Boedeker C."/>
            <person name="Pinto D."/>
            <person name="Vollmers J."/>
            <person name="Rivas-Marin E."/>
            <person name="Kohn T."/>
            <person name="Peeters S.H."/>
            <person name="Heuer A."/>
            <person name="Rast P."/>
            <person name="Oberbeckmann S."/>
            <person name="Bunk B."/>
            <person name="Jeske O."/>
            <person name="Meyerdierks A."/>
            <person name="Storesund J.E."/>
            <person name="Kallscheuer N."/>
            <person name="Luecker S."/>
            <person name="Lage O.M."/>
            <person name="Pohl T."/>
            <person name="Merkel B.J."/>
            <person name="Hornburger P."/>
            <person name="Mueller R.-W."/>
            <person name="Bruemmer F."/>
            <person name="Labrenz M."/>
            <person name="Spormann A.M."/>
            <person name="Op den Camp H."/>
            <person name="Overmann J."/>
            <person name="Amann R."/>
            <person name="Jetten M.S.M."/>
            <person name="Mascher T."/>
            <person name="Medema M.H."/>
            <person name="Devos D.P."/>
            <person name="Kaster A.-K."/>
            <person name="Ovreas L."/>
            <person name="Rohde M."/>
            <person name="Galperin M.Y."/>
            <person name="Jogler C."/>
        </authorList>
    </citation>
    <scope>NUCLEOTIDE SEQUENCE [LARGE SCALE GENOMIC DNA]</scope>
    <source>
        <strain evidence="6 7">Pan189</strain>
    </source>
</reference>
<dbReference type="GO" id="GO:0005737">
    <property type="term" value="C:cytoplasm"/>
    <property type="evidence" value="ECO:0007669"/>
    <property type="project" value="UniProtKB-SubCell"/>
</dbReference>
<dbReference type="EMBL" id="CP036268">
    <property type="protein sequence ID" value="QDT36694.1"/>
    <property type="molecule type" value="Genomic_DNA"/>
</dbReference>
<name>A0A517QYM1_9PLAN</name>
<dbReference type="AlphaFoldDB" id="A0A517QYM1"/>
<dbReference type="GO" id="GO:0032299">
    <property type="term" value="C:ribonuclease H2 complex"/>
    <property type="evidence" value="ECO:0007669"/>
    <property type="project" value="TreeGrafter"/>
</dbReference>